<evidence type="ECO:0000256" key="1">
    <source>
        <dbReference type="ARBA" id="ARBA00022741"/>
    </source>
</evidence>
<protein>
    <submittedName>
        <fullName evidence="7">Sigma-54-dependent Fis family transcriptional regulator</fullName>
    </submittedName>
</protein>
<dbReference type="RefSeq" id="WP_109345722.1">
    <property type="nucleotide sequence ID" value="NZ_CP029343.1"/>
</dbReference>
<dbReference type="InterPro" id="IPR058031">
    <property type="entry name" value="AAA_lid_NorR"/>
</dbReference>
<dbReference type="CDD" id="cd00009">
    <property type="entry name" value="AAA"/>
    <property type="match status" value="1"/>
</dbReference>
<organism evidence="7 8">
    <name type="scientific">Massilia oculi</name>
    <dbReference type="NCBI Taxonomy" id="945844"/>
    <lineage>
        <taxon>Bacteria</taxon>
        <taxon>Pseudomonadati</taxon>
        <taxon>Pseudomonadota</taxon>
        <taxon>Betaproteobacteria</taxon>
        <taxon>Burkholderiales</taxon>
        <taxon>Oxalobacteraceae</taxon>
        <taxon>Telluria group</taxon>
        <taxon>Massilia</taxon>
    </lineage>
</organism>
<dbReference type="Pfam" id="PF06505">
    <property type="entry name" value="XylR_N"/>
    <property type="match status" value="1"/>
</dbReference>
<proteinExistence type="predicted"/>
<dbReference type="SMART" id="SM00989">
    <property type="entry name" value="V4R"/>
    <property type="match status" value="1"/>
</dbReference>
<dbReference type="EMBL" id="CP029343">
    <property type="protein sequence ID" value="AWL05384.1"/>
    <property type="molecule type" value="Genomic_DNA"/>
</dbReference>
<reference evidence="7 8" key="1">
    <citation type="submission" date="2018-05" db="EMBL/GenBank/DDBJ databases">
        <title>Complete genome sequence of Massilia oculi sp. nov. CCUG 43427T (=DSM 26321T), the type strain of M. oculi, and comparison with genome sequences of other Massilia strains.</title>
        <authorList>
            <person name="Zhu B."/>
        </authorList>
    </citation>
    <scope>NUCLEOTIDE SEQUENCE [LARGE SCALE GENOMIC DNA]</scope>
    <source>
        <strain evidence="7 8">CCUG 43427</strain>
    </source>
</reference>
<dbReference type="Pfam" id="PF25601">
    <property type="entry name" value="AAA_lid_14"/>
    <property type="match status" value="1"/>
</dbReference>
<keyword evidence="3" id="KW-0805">Transcription regulation</keyword>
<feature type="domain" description="Sigma-54 factor interaction" evidence="6">
    <location>
        <begin position="228"/>
        <end position="457"/>
    </location>
</feature>
<dbReference type="PROSITE" id="PS50045">
    <property type="entry name" value="SIGMA54_INTERACT_4"/>
    <property type="match status" value="1"/>
</dbReference>
<keyword evidence="5" id="KW-0804">Transcription</keyword>
<dbReference type="InterPro" id="IPR010523">
    <property type="entry name" value="XylR_N"/>
</dbReference>
<dbReference type="Pfam" id="PF02954">
    <property type="entry name" value="HTH_8"/>
    <property type="match status" value="1"/>
</dbReference>
<gene>
    <name evidence="7" type="ORF">DIR46_13710</name>
</gene>
<dbReference type="PANTHER" id="PTHR32071">
    <property type="entry name" value="TRANSCRIPTIONAL REGULATORY PROTEIN"/>
    <property type="match status" value="1"/>
</dbReference>
<dbReference type="Proteomes" id="UP000245820">
    <property type="component" value="Chromosome"/>
</dbReference>
<dbReference type="SUPFAM" id="SSF52540">
    <property type="entry name" value="P-loop containing nucleoside triphosphate hydrolases"/>
    <property type="match status" value="1"/>
</dbReference>
<dbReference type="InterPro" id="IPR002197">
    <property type="entry name" value="HTH_Fis"/>
</dbReference>
<dbReference type="GO" id="GO:0043565">
    <property type="term" value="F:sequence-specific DNA binding"/>
    <property type="evidence" value="ECO:0007669"/>
    <property type="project" value="InterPro"/>
</dbReference>
<dbReference type="FunFam" id="3.40.50.300:FF:000006">
    <property type="entry name" value="DNA-binding transcriptional regulator NtrC"/>
    <property type="match status" value="1"/>
</dbReference>
<keyword evidence="4" id="KW-0238">DNA-binding</keyword>
<dbReference type="InterPro" id="IPR009057">
    <property type="entry name" value="Homeodomain-like_sf"/>
</dbReference>
<dbReference type="InterPro" id="IPR024096">
    <property type="entry name" value="NO_sig/Golgi_transp_ligand-bd"/>
</dbReference>
<dbReference type="SUPFAM" id="SSF111126">
    <property type="entry name" value="Ligand-binding domain in the NO signalling and Golgi transport"/>
    <property type="match status" value="1"/>
</dbReference>
<sequence length="563" mass="63110">MIEFPEDLDLRRLIRFSPDDGSIWLSESRMLLLHAASLGGLREEMMNSVGKEFTRRMFTRMGFASGTRDAELARKIRGNLTIEEAFATGPQMHMLEGGVQVIPVLGHMDVDKGEFHGEFIWRNSWEAAAHVNSFGPQQDAVCWSLIGYASGYTSAFMGRFILFKETKCIGCSDEECRIVGKPVEEWPDAQDFTPYFEPESIVSQLLELSSQVDMLRSSLKTYRSLEDMVGESPSFRQAYRLVEKAAETNVTVLLSGETGVGKERFARAIHHRSRRADKAFVTINCAALPHDLIEAELFGVERGAYTGATSSRAGKFERADGGTLFLDELGELPLASQAKLLRALQEGEIERLGDERPRKVDVRIVAATNIDLPEAVKAGRFRADLYYRLSVYPILIPPLRERRSDIPSMVSMMVDKFCALHEKRVAGVTDQAMQALVAYSWPGNVRELGNMIERGVILAAQGDWIESRDLFPNFVLPEMERVAVDKAGALENPEQERKSTLCDQILQSQMSLEDMENMVLREAVVRSKGNLSGAARMLGITRPQLSYRLKRSRIDSAEDPVQI</sequence>
<keyword evidence="1" id="KW-0547">Nucleotide-binding</keyword>
<name>A0A2S2DJ83_9BURK</name>
<dbReference type="InterPro" id="IPR025662">
    <property type="entry name" value="Sigma_54_int_dom_ATP-bd_1"/>
</dbReference>
<dbReference type="InterPro" id="IPR027417">
    <property type="entry name" value="P-loop_NTPase"/>
</dbReference>
<dbReference type="GO" id="GO:0006355">
    <property type="term" value="P:regulation of DNA-templated transcription"/>
    <property type="evidence" value="ECO:0007669"/>
    <property type="project" value="InterPro"/>
</dbReference>
<evidence type="ECO:0000256" key="5">
    <source>
        <dbReference type="ARBA" id="ARBA00023163"/>
    </source>
</evidence>
<evidence type="ECO:0000313" key="8">
    <source>
        <dbReference type="Proteomes" id="UP000245820"/>
    </source>
</evidence>
<dbReference type="PROSITE" id="PS00675">
    <property type="entry name" value="SIGMA54_INTERACT_1"/>
    <property type="match status" value="1"/>
</dbReference>
<dbReference type="PRINTS" id="PR01590">
    <property type="entry name" value="HTHFIS"/>
</dbReference>
<dbReference type="OrthoDB" id="9761705at2"/>
<evidence type="ECO:0000313" key="7">
    <source>
        <dbReference type="EMBL" id="AWL05384.1"/>
    </source>
</evidence>
<dbReference type="PROSITE" id="PS00676">
    <property type="entry name" value="SIGMA54_INTERACT_2"/>
    <property type="match status" value="1"/>
</dbReference>
<evidence type="ECO:0000256" key="3">
    <source>
        <dbReference type="ARBA" id="ARBA00023015"/>
    </source>
</evidence>
<dbReference type="InterPro" id="IPR002078">
    <property type="entry name" value="Sigma_54_int"/>
</dbReference>
<dbReference type="Pfam" id="PF00158">
    <property type="entry name" value="Sigma54_activat"/>
    <property type="match status" value="1"/>
</dbReference>
<dbReference type="InterPro" id="IPR003593">
    <property type="entry name" value="AAA+_ATPase"/>
</dbReference>
<keyword evidence="2" id="KW-0067">ATP-binding</keyword>
<evidence type="ECO:0000256" key="2">
    <source>
        <dbReference type="ARBA" id="ARBA00022840"/>
    </source>
</evidence>
<dbReference type="Gene3D" id="1.10.8.60">
    <property type="match status" value="1"/>
</dbReference>
<dbReference type="AlphaFoldDB" id="A0A2S2DJ83"/>
<dbReference type="Pfam" id="PF02830">
    <property type="entry name" value="V4R"/>
    <property type="match status" value="1"/>
</dbReference>
<dbReference type="Gene3D" id="3.30.1380.20">
    <property type="entry name" value="Trafficking protein particle complex subunit 3"/>
    <property type="match status" value="1"/>
</dbReference>
<dbReference type="KEGG" id="mtim:DIR46_13710"/>
<dbReference type="PROSITE" id="PS00688">
    <property type="entry name" value="SIGMA54_INTERACT_3"/>
    <property type="match status" value="1"/>
</dbReference>
<keyword evidence="8" id="KW-1185">Reference proteome</keyword>
<dbReference type="SMART" id="SM00382">
    <property type="entry name" value="AAA"/>
    <property type="match status" value="1"/>
</dbReference>
<dbReference type="InterPro" id="IPR004096">
    <property type="entry name" value="V4R"/>
</dbReference>
<accession>A0A2S2DJ83</accession>
<dbReference type="GO" id="GO:0005524">
    <property type="term" value="F:ATP binding"/>
    <property type="evidence" value="ECO:0007669"/>
    <property type="project" value="UniProtKB-KW"/>
</dbReference>
<dbReference type="SUPFAM" id="SSF46689">
    <property type="entry name" value="Homeodomain-like"/>
    <property type="match status" value="1"/>
</dbReference>
<dbReference type="Gene3D" id="1.10.10.60">
    <property type="entry name" value="Homeodomain-like"/>
    <property type="match status" value="1"/>
</dbReference>
<evidence type="ECO:0000256" key="4">
    <source>
        <dbReference type="ARBA" id="ARBA00023125"/>
    </source>
</evidence>
<dbReference type="InterPro" id="IPR025943">
    <property type="entry name" value="Sigma_54_int_dom_ATP-bd_2"/>
</dbReference>
<dbReference type="Gene3D" id="3.40.50.300">
    <property type="entry name" value="P-loop containing nucleotide triphosphate hydrolases"/>
    <property type="match status" value="1"/>
</dbReference>
<evidence type="ECO:0000259" key="6">
    <source>
        <dbReference type="PROSITE" id="PS50045"/>
    </source>
</evidence>
<dbReference type="InterPro" id="IPR025944">
    <property type="entry name" value="Sigma_54_int_dom_CS"/>
</dbReference>